<keyword evidence="6" id="KW-0862">Zinc</keyword>
<evidence type="ECO:0000256" key="6">
    <source>
        <dbReference type="ARBA" id="ARBA00022833"/>
    </source>
</evidence>
<evidence type="ECO:0000256" key="8">
    <source>
        <dbReference type="SAM" id="MobiDB-lite"/>
    </source>
</evidence>
<keyword evidence="4" id="KW-0677">Repeat</keyword>
<evidence type="ECO:0000256" key="2">
    <source>
        <dbReference type="ARBA" id="ARBA00008423"/>
    </source>
</evidence>
<evidence type="ECO:0000259" key="9">
    <source>
        <dbReference type="Pfam" id="PF21803"/>
    </source>
</evidence>
<feature type="region of interest" description="Disordered" evidence="8">
    <location>
        <begin position="78"/>
        <end position="206"/>
    </location>
</feature>
<keyword evidence="7" id="KW-0539">Nucleus</keyword>
<dbReference type="GO" id="GO:0005737">
    <property type="term" value="C:cytoplasm"/>
    <property type="evidence" value="ECO:0007669"/>
    <property type="project" value="TreeGrafter"/>
</dbReference>
<dbReference type="InterPro" id="IPR040366">
    <property type="entry name" value="Nab2/ZC3H14"/>
</dbReference>
<proteinExistence type="inferred from homology"/>
<evidence type="ECO:0000313" key="10">
    <source>
        <dbReference type="EMBL" id="KAH8087820.1"/>
    </source>
</evidence>
<keyword evidence="5" id="KW-0863">Zinc-finger</keyword>
<sequence>MAYGLTIGTERATALQNAIQEELTTRGYSPEGDHVMAEYITIMIINNKTAAQISTELEDLIGSDFDPNFVDWLFSEVEKTSPESEAAPPPAPEPIPSTSASARDPPPHLSNDASRRSSAPARPSAPLYQQAISQAIPTSSDSRKRTRSKSPGHANKSRRMDLPTGPRAMQRDGSVSGGVGSRSLLDRMGPNRGGHPSHGRDNNRIDNIQARIDSITNNASPDMAMMMPGGPGPFPMNGVPGMDMNMAAASMGNPLMLQEMMMNQMMLMQQMAGAMGMLPGMGPMMNGGMPMQPGIGGDSGMGQGNMNGGPPVGMDGRGRGRGRGGNRGVGRGRGGHAGGSGAHTAEESSAPVIAAPSPAPAAAPAPVVPSNLAAAASAAAQVRPGFVPPERPQSPTLCKFALKCTNPLCRWSHPSPVATAESGVVLSNDPCENGKNCKDKDCIKAHVSPAVLNPSAVPVEPKPAHFAPAPAAPASTQTPCRFGNACTRPNCAFLHPTRTSTTPCRFGTACTRANCTFQHPEGRVLPSTFHRGLSTTGGLVSVATPEAGSIGAASHNKSMTFNKGSASAADLQKQLKEMEEKKSQAQAAVAQAQAAAGKKEDGTKSVPISA</sequence>
<evidence type="ECO:0000256" key="7">
    <source>
        <dbReference type="ARBA" id="ARBA00023242"/>
    </source>
</evidence>
<dbReference type="GO" id="GO:0005634">
    <property type="term" value="C:nucleus"/>
    <property type="evidence" value="ECO:0007669"/>
    <property type="project" value="UniProtKB-SubCell"/>
</dbReference>
<dbReference type="Gene3D" id="1.10.340.40">
    <property type="entry name" value="Nuclear abundant poly(A) RNA-bind protein 2, N-terminal domain"/>
    <property type="match status" value="1"/>
</dbReference>
<dbReference type="Pfam" id="PF14608">
    <property type="entry name" value="zf-CCCH_2"/>
    <property type="match status" value="3"/>
</dbReference>
<dbReference type="OrthoDB" id="438553at2759"/>
<reference evidence="10" key="1">
    <citation type="journal article" date="2021" name="New Phytol.">
        <title>Evolutionary innovations through gain and loss of genes in the ectomycorrhizal Boletales.</title>
        <authorList>
            <person name="Wu G."/>
            <person name="Miyauchi S."/>
            <person name="Morin E."/>
            <person name="Kuo A."/>
            <person name="Drula E."/>
            <person name="Varga T."/>
            <person name="Kohler A."/>
            <person name="Feng B."/>
            <person name="Cao Y."/>
            <person name="Lipzen A."/>
            <person name="Daum C."/>
            <person name="Hundley H."/>
            <person name="Pangilinan J."/>
            <person name="Johnson J."/>
            <person name="Barry K."/>
            <person name="LaButti K."/>
            <person name="Ng V."/>
            <person name="Ahrendt S."/>
            <person name="Min B."/>
            <person name="Choi I.G."/>
            <person name="Park H."/>
            <person name="Plett J.M."/>
            <person name="Magnuson J."/>
            <person name="Spatafora J.W."/>
            <person name="Nagy L.G."/>
            <person name="Henrissat B."/>
            <person name="Grigoriev I.V."/>
            <person name="Yang Z.L."/>
            <person name="Xu J."/>
            <person name="Martin F.M."/>
        </authorList>
    </citation>
    <scope>NUCLEOTIDE SEQUENCE</scope>
    <source>
        <strain evidence="10">KKN 215</strain>
    </source>
</reference>
<accession>A0A8K0UHB4</accession>
<dbReference type="InterPro" id="IPR043094">
    <property type="entry name" value="Nab2/ZC3H14_N_sf"/>
</dbReference>
<evidence type="ECO:0000313" key="11">
    <source>
        <dbReference type="Proteomes" id="UP000813824"/>
    </source>
</evidence>
<dbReference type="Gene3D" id="4.10.1000.40">
    <property type="match status" value="2"/>
</dbReference>
<feature type="compositionally biased region" description="Low complexity" evidence="8">
    <location>
        <begin position="116"/>
        <end position="126"/>
    </location>
</feature>
<feature type="domain" description="Nab2 type CCCH zinc finger 4" evidence="9">
    <location>
        <begin position="425"/>
        <end position="446"/>
    </location>
</feature>
<feature type="region of interest" description="Disordered" evidence="8">
    <location>
        <begin position="591"/>
        <end position="610"/>
    </location>
</feature>
<comment type="caution">
    <text evidence="10">The sequence shown here is derived from an EMBL/GenBank/DDBJ whole genome shotgun (WGS) entry which is preliminary data.</text>
</comment>
<dbReference type="PANTHER" id="PTHR14738">
    <property type="entry name" value="ZINC FINGER CCCH DOMAIN-CONTAINING PROTEIN 14"/>
    <property type="match status" value="1"/>
</dbReference>
<dbReference type="InterPro" id="IPR049017">
    <property type="entry name" value="Nab2_Znf4"/>
</dbReference>
<keyword evidence="11" id="KW-1185">Reference proteome</keyword>
<dbReference type="GO" id="GO:0008270">
    <property type="term" value="F:zinc ion binding"/>
    <property type="evidence" value="ECO:0007669"/>
    <property type="project" value="UniProtKB-KW"/>
</dbReference>
<dbReference type="PANTHER" id="PTHR14738:SF29">
    <property type="entry name" value="ZINC FINGER CCCH DOMAIN-CONTAINING PROTEIN 14"/>
    <property type="match status" value="1"/>
</dbReference>
<protein>
    <recommendedName>
        <fullName evidence="9">Nab2 type CCCH zinc finger 4 domain-containing protein</fullName>
    </recommendedName>
</protein>
<organism evidence="10 11">
    <name type="scientific">Cristinia sonorae</name>
    <dbReference type="NCBI Taxonomy" id="1940300"/>
    <lineage>
        <taxon>Eukaryota</taxon>
        <taxon>Fungi</taxon>
        <taxon>Dikarya</taxon>
        <taxon>Basidiomycota</taxon>
        <taxon>Agaricomycotina</taxon>
        <taxon>Agaricomycetes</taxon>
        <taxon>Agaricomycetidae</taxon>
        <taxon>Agaricales</taxon>
        <taxon>Pleurotineae</taxon>
        <taxon>Stephanosporaceae</taxon>
        <taxon>Cristinia</taxon>
    </lineage>
</organism>
<feature type="region of interest" description="Disordered" evidence="8">
    <location>
        <begin position="301"/>
        <end position="365"/>
    </location>
</feature>
<dbReference type="Proteomes" id="UP000813824">
    <property type="component" value="Unassembled WGS sequence"/>
</dbReference>
<feature type="compositionally biased region" description="Gly residues" evidence="8">
    <location>
        <begin position="301"/>
        <end position="311"/>
    </location>
</feature>
<dbReference type="GO" id="GO:0008143">
    <property type="term" value="F:poly(A) binding"/>
    <property type="evidence" value="ECO:0007669"/>
    <property type="project" value="InterPro"/>
</dbReference>
<name>A0A8K0UHB4_9AGAR</name>
<feature type="compositionally biased region" description="Gly residues" evidence="8">
    <location>
        <begin position="325"/>
        <end position="341"/>
    </location>
</feature>
<dbReference type="EMBL" id="JAEVFJ010000040">
    <property type="protein sequence ID" value="KAH8087820.1"/>
    <property type="molecule type" value="Genomic_DNA"/>
</dbReference>
<evidence type="ECO:0000256" key="4">
    <source>
        <dbReference type="ARBA" id="ARBA00022737"/>
    </source>
</evidence>
<evidence type="ECO:0000256" key="3">
    <source>
        <dbReference type="ARBA" id="ARBA00022723"/>
    </source>
</evidence>
<dbReference type="GO" id="GO:0043488">
    <property type="term" value="P:regulation of mRNA stability"/>
    <property type="evidence" value="ECO:0007669"/>
    <property type="project" value="InterPro"/>
</dbReference>
<comment type="subcellular location">
    <subcellularLocation>
        <location evidence="1">Nucleus</location>
    </subcellularLocation>
</comment>
<gene>
    <name evidence="10" type="ORF">BXZ70DRAFT_955272</name>
</gene>
<evidence type="ECO:0000256" key="5">
    <source>
        <dbReference type="ARBA" id="ARBA00022771"/>
    </source>
</evidence>
<dbReference type="AlphaFoldDB" id="A0A8K0UHB4"/>
<evidence type="ECO:0000256" key="1">
    <source>
        <dbReference type="ARBA" id="ARBA00004123"/>
    </source>
</evidence>
<dbReference type="Pfam" id="PF21803">
    <property type="entry name" value="Nab2-zf4"/>
    <property type="match status" value="1"/>
</dbReference>
<keyword evidence="3" id="KW-0479">Metal-binding</keyword>
<comment type="similarity">
    <text evidence="2">Belongs to the ZC3H14 family.</text>
</comment>